<evidence type="ECO:0000313" key="1">
    <source>
        <dbReference type="EMBL" id="MFC7364502.1"/>
    </source>
</evidence>
<dbReference type="EMBL" id="JBHTCT010000011">
    <property type="protein sequence ID" value="MFC7364502.1"/>
    <property type="molecule type" value="Genomic_DNA"/>
</dbReference>
<proteinExistence type="predicted"/>
<evidence type="ECO:0008006" key="3">
    <source>
        <dbReference type="Google" id="ProtNLM"/>
    </source>
</evidence>
<evidence type="ECO:0000313" key="2">
    <source>
        <dbReference type="Proteomes" id="UP001596483"/>
    </source>
</evidence>
<keyword evidence="2" id="KW-1185">Reference proteome</keyword>
<dbReference type="Proteomes" id="UP001596483">
    <property type="component" value="Unassembled WGS sequence"/>
</dbReference>
<gene>
    <name evidence="1" type="ORF">ACFQQH_05095</name>
</gene>
<name>A0ABW2NEC1_9BACL</name>
<comment type="caution">
    <text evidence="1">The sequence shown here is derived from an EMBL/GenBank/DDBJ whole genome shotgun (WGS) entry which is preliminary data.</text>
</comment>
<dbReference type="RefSeq" id="WP_157297338.1">
    <property type="nucleotide sequence ID" value="NZ_JBHTCT010000011.1"/>
</dbReference>
<accession>A0ABW2NEC1</accession>
<reference evidence="2" key="1">
    <citation type="journal article" date="2019" name="Int. J. Syst. Evol. Microbiol.">
        <title>The Global Catalogue of Microorganisms (GCM) 10K type strain sequencing project: providing services to taxonomists for standard genome sequencing and annotation.</title>
        <authorList>
            <consortium name="The Broad Institute Genomics Platform"/>
            <consortium name="The Broad Institute Genome Sequencing Center for Infectious Disease"/>
            <person name="Wu L."/>
            <person name="Ma J."/>
        </authorList>
    </citation>
    <scope>NUCLEOTIDE SEQUENCE [LARGE SCALE GENOMIC DNA]</scope>
    <source>
        <strain evidence="2">JCM 4738</strain>
    </source>
</reference>
<protein>
    <recommendedName>
        <fullName evidence="3">Spo0E like sporulation regulatory protein</fullName>
    </recommendedName>
</protein>
<sequence>MDELIAAKIRILQAIRIAKQEDQLLREALELIDRQIKKRPDVAPPEPPKPVL</sequence>
<organism evidence="1 2">
    <name type="scientific">Bhargavaea changchunensis</name>
    <dbReference type="NCBI Taxonomy" id="2134037"/>
    <lineage>
        <taxon>Bacteria</taxon>
        <taxon>Bacillati</taxon>
        <taxon>Bacillota</taxon>
        <taxon>Bacilli</taxon>
        <taxon>Bacillales</taxon>
        <taxon>Caryophanaceae</taxon>
        <taxon>Bhargavaea</taxon>
    </lineage>
</organism>